<dbReference type="Pfam" id="PF12146">
    <property type="entry name" value="Hydrolase_4"/>
    <property type="match status" value="1"/>
</dbReference>
<comment type="caution">
    <text evidence="3">The sequence shown here is derived from an EMBL/GenBank/DDBJ whole genome shotgun (WGS) entry which is preliminary data.</text>
</comment>
<feature type="compositionally biased region" description="Basic and acidic residues" evidence="1">
    <location>
        <begin position="144"/>
        <end position="155"/>
    </location>
</feature>
<dbReference type="SUPFAM" id="SSF53474">
    <property type="entry name" value="alpha/beta-Hydrolases"/>
    <property type="match status" value="1"/>
</dbReference>
<evidence type="ECO:0000256" key="1">
    <source>
        <dbReference type="SAM" id="MobiDB-lite"/>
    </source>
</evidence>
<organism evidence="3 4">
    <name type="scientific">Setomelanomma holmii</name>
    <dbReference type="NCBI Taxonomy" id="210430"/>
    <lineage>
        <taxon>Eukaryota</taxon>
        <taxon>Fungi</taxon>
        <taxon>Dikarya</taxon>
        <taxon>Ascomycota</taxon>
        <taxon>Pezizomycotina</taxon>
        <taxon>Dothideomycetes</taxon>
        <taxon>Pleosporomycetidae</taxon>
        <taxon>Pleosporales</taxon>
        <taxon>Pleosporineae</taxon>
        <taxon>Phaeosphaeriaceae</taxon>
        <taxon>Setomelanomma</taxon>
    </lineage>
</organism>
<dbReference type="InterPro" id="IPR029058">
    <property type="entry name" value="AB_hydrolase_fold"/>
</dbReference>
<dbReference type="AlphaFoldDB" id="A0A9P4LP21"/>
<sequence length="378" mass="42362">MSSSNFIVTEHTSPRPYIRQYPHAVKRDEAVLQLAVKEYRPRTANATNPEDVTIIAAHANGFPKKELGDDPNWTDHSLDLLLMINKFRDRMKPPFVGIGHSMGCAHLVYLASIHPRLFQGLILVNPILRASHPPGPNSALFSSKRRETWESRTKAESQTSGNPFFASMDPRALNLFLQHALRDTPDGGVTLSTPKAQEAWSYVRSCLHDLNEDTPDGRQRERILNPYDTPFSHGGKVLTARGELQVICEVLPHLRPRTFFMYGEYSHINYDEVREYHVSTTGAVPGGNGGVSEGGVKQLVLEESGHLCVFEKPGVIAKAMSSWLSDEVERWKQEKEFRTVVDTGKSKNDRTELSDKCMAVMKEDTSAERPKAADKAKL</sequence>
<dbReference type="InterPro" id="IPR022742">
    <property type="entry name" value="Hydrolase_4"/>
</dbReference>
<feature type="domain" description="Serine aminopeptidase S33" evidence="2">
    <location>
        <begin position="66"/>
        <end position="171"/>
    </location>
</feature>
<evidence type="ECO:0000313" key="3">
    <source>
        <dbReference type="EMBL" id="KAF2031292.1"/>
    </source>
</evidence>
<dbReference type="Proteomes" id="UP000799777">
    <property type="component" value="Unassembled WGS sequence"/>
</dbReference>
<dbReference type="Gene3D" id="3.40.50.1820">
    <property type="entry name" value="alpha/beta hydrolase"/>
    <property type="match status" value="1"/>
</dbReference>
<name>A0A9P4LP21_9PLEO</name>
<dbReference type="EMBL" id="ML978182">
    <property type="protein sequence ID" value="KAF2031292.1"/>
    <property type="molecule type" value="Genomic_DNA"/>
</dbReference>
<evidence type="ECO:0000313" key="4">
    <source>
        <dbReference type="Proteomes" id="UP000799777"/>
    </source>
</evidence>
<gene>
    <name evidence="3" type="ORF">EK21DRAFT_111117</name>
</gene>
<keyword evidence="4" id="KW-1185">Reference proteome</keyword>
<evidence type="ECO:0000259" key="2">
    <source>
        <dbReference type="Pfam" id="PF12146"/>
    </source>
</evidence>
<protein>
    <submittedName>
        <fullName evidence="3">Alpha/beta-hydrolase</fullName>
    </submittedName>
</protein>
<reference evidence="3" key="1">
    <citation type="journal article" date="2020" name="Stud. Mycol.">
        <title>101 Dothideomycetes genomes: a test case for predicting lifestyles and emergence of pathogens.</title>
        <authorList>
            <person name="Haridas S."/>
            <person name="Albert R."/>
            <person name="Binder M."/>
            <person name="Bloem J."/>
            <person name="Labutti K."/>
            <person name="Salamov A."/>
            <person name="Andreopoulos B."/>
            <person name="Baker S."/>
            <person name="Barry K."/>
            <person name="Bills G."/>
            <person name="Bluhm B."/>
            <person name="Cannon C."/>
            <person name="Castanera R."/>
            <person name="Culley D."/>
            <person name="Daum C."/>
            <person name="Ezra D."/>
            <person name="Gonzalez J."/>
            <person name="Henrissat B."/>
            <person name="Kuo A."/>
            <person name="Liang C."/>
            <person name="Lipzen A."/>
            <person name="Lutzoni F."/>
            <person name="Magnuson J."/>
            <person name="Mondo S."/>
            <person name="Nolan M."/>
            <person name="Ohm R."/>
            <person name="Pangilinan J."/>
            <person name="Park H.-J."/>
            <person name="Ramirez L."/>
            <person name="Alfaro M."/>
            <person name="Sun H."/>
            <person name="Tritt A."/>
            <person name="Yoshinaga Y."/>
            <person name="Zwiers L.-H."/>
            <person name="Turgeon B."/>
            <person name="Goodwin S."/>
            <person name="Spatafora J."/>
            <person name="Crous P."/>
            <person name="Grigoriev I."/>
        </authorList>
    </citation>
    <scope>NUCLEOTIDE SEQUENCE</scope>
    <source>
        <strain evidence="3">CBS 110217</strain>
    </source>
</reference>
<proteinExistence type="predicted"/>
<accession>A0A9P4LP21</accession>
<dbReference type="OrthoDB" id="94039at2759"/>
<feature type="region of interest" description="Disordered" evidence="1">
    <location>
        <begin position="134"/>
        <end position="163"/>
    </location>
</feature>